<evidence type="ECO:0000313" key="1">
    <source>
        <dbReference type="EMBL" id="PRQ56169.1"/>
    </source>
</evidence>
<protein>
    <submittedName>
        <fullName evidence="1">Uncharacterized protein</fullName>
    </submittedName>
</protein>
<gene>
    <name evidence="1" type="ORF">RchiOBHm_Chr1g0332811</name>
</gene>
<dbReference type="Gramene" id="PRQ56169">
    <property type="protein sequence ID" value="PRQ56169"/>
    <property type="gene ID" value="RchiOBHm_Chr1g0332811"/>
</dbReference>
<reference evidence="1 2" key="1">
    <citation type="journal article" date="2018" name="Nat. Genet.">
        <title>The Rosa genome provides new insights in the design of modern roses.</title>
        <authorList>
            <person name="Bendahmane M."/>
        </authorList>
    </citation>
    <scope>NUCLEOTIDE SEQUENCE [LARGE SCALE GENOMIC DNA]</scope>
    <source>
        <strain evidence="2">cv. Old Blush</strain>
    </source>
</reference>
<sequence>MGFRWNYFRRVGHAVNLYDFTRISGYGWESYPCFLYSWDMGKP</sequence>
<proteinExistence type="predicted"/>
<organism evidence="1 2">
    <name type="scientific">Rosa chinensis</name>
    <name type="common">China rose</name>
    <dbReference type="NCBI Taxonomy" id="74649"/>
    <lineage>
        <taxon>Eukaryota</taxon>
        <taxon>Viridiplantae</taxon>
        <taxon>Streptophyta</taxon>
        <taxon>Embryophyta</taxon>
        <taxon>Tracheophyta</taxon>
        <taxon>Spermatophyta</taxon>
        <taxon>Magnoliopsida</taxon>
        <taxon>eudicotyledons</taxon>
        <taxon>Gunneridae</taxon>
        <taxon>Pentapetalae</taxon>
        <taxon>rosids</taxon>
        <taxon>fabids</taxon>
        <taxon>Rosales</taxon>
        <taxon>Rosaceae</taxon>
        <taxon>Rosoideae</taxon>
        <taxon>Rosoideae incertae sedis</taxon>
        <taxon>Rosa</taxon>
    </lineage>
</organism>
<dbReference type="EMBL" id="PDCK01000039">
    <property type="protein sequence ID" value="PRQ56169.1"/>
    <property type="molecule type" value="Genomic_DNA"/>
</dbReference>
<dbReference type="AlphaFoldDB" id="A0A2P6SBZ2"/>
<accession>A0A2P6SBZ2</accession>
<evidence type="ECO:0000313" key="2">
    <source>
        <dbReference type="Proteomes" id="UP000238479"/>
    </source>
</evidence>
<keyword evidence="2" id="KW-1185">Reference proteome</keyword>
<dbReference type="Proteomes" id="UP000238479">
    <property type="component" value="Chromosome 1"/>
</dbReference>
<comment type="caution">
    <text evidence="1">The sequence shown here is derived from an EMBL/GenBank/DDBJ whole genome shotgun (WGS) entry which is preliminary data.</text>
</comment>
<name>A0A2P6SBZ2_ROSCH</name>